<comment type="caution">
    <text evidence="3">The sequence shown here is derived from an EMBL/GenBank/DDBJ whole genome shotgun (WGS) entry which is preliminary data.</text>
</comment>
<reference evidence="3 4" key="1">
    <citation type="submission" date="2019-10" db="EMBL/GenBank/DDBJ databases">
        <title>Actinomadura rubteroloni sp. nov. and Actinomadura macrotermitis sp. nov., isolated from the gut of fungus growing-termite Macrotermes natalensis.</title>
        <authorList>
            <person name="Benndorf R."/>
            <person name="Martin K."/>
            <person name="Kuefner M."/>
            <person name="De Beer W."/>
            <person name="Kaster A.-K."/>
            <person name="Vollmers J."/>
            <person name="Poulsen M."/>
            <person name="Beemelmanns C."/>
        </authorList>
    </citation>
    <scope>NUCLEOTIDE SEQUENCE [LARGE SCALE GENOMIC DNA]</scope>
    <source>
        <strain evidence="3 4">RB68</strain>
    </source>
</reference>
<keyword evidence="2" id="KW-0732">Signal</keyword>
<evidence type="ECO:0000256" key="2">
    <source>
        <dbReference type="SAM" id="SignalP"/>
    </source>
</evidence>
<organism evidence="3 4">
    <name type="scientific">Actinomadura macrotermitis</name>
    <dbReference type="NCBI Taxonomy" id="2585200"/>
    <lineage>
        <taxon>Bacteria</taxon>
        <taxon>Bacillati</taxon>
        <taxon>Actinomycetota</taxon>
        <taxon>Actinomycetes</taxon>
        <taxon>Streptosporangiales</taxon>
        <taxon>Thermomonosporaceae</taxon>
        <taxon>Actinomadura</taxon>
    </lineage>
</organism>
<evidence type="ECO:0000256" key="1">
    <source>
        <dbReference type="SAM" id="MobiDB-lite"/>
    </source>
</evidence>
<dbReference type="Proteomes" id="UP000487268">
    <property type="component" value="Unassembled WGS sequence"/>
</dbReference>
<feature type="region of interest" description="Disordered" evidence="1">
    <location>
        <begin position="27"/>
        <end position="89"/>
    </location>
</feature>
<gene>
    <name evidence="3" type="ORF">ACRB68_29100</name>
</gene>
<feature type="chain" id="PRO_5029658236" evidence="2">
    <location>
        <begin position="22"/>
        <end position="169"/>
    </location>
</feature>
<proteinExistence type="predicted"/>
<dbReference type="EMBL" id="WEGH01000002">
    <property type="protein sequence ID" value="MQY04848.1"/>
    <property type="molecule type" value="Genomic_DNA"/>
</dbReference>
<dbReference type="RefSeq" id="WP_153533002.1">
    <property type="nucleotide sequence ID" value="NZ_WEGH01000002.1"/>
</dbReference>
<name>A0A7K0BUI0_9ACTN</name>
<dbReference type="OrthoDB" id="3482843at2"/>
<evidence type="ECO:0000313" key="4">
    <source>
        <dbReference type="Proteomes" id="UP000487268"/>
    </source>
</evidence>
<dbReference type="AlphaFoldDB" id="A0A7K0BUI0"/>
<dbReference type="PROSITE" id="PS51257">
    <property type="entry name" value="PROKAR_LIPOPROTEIN"/>
    <property type="match status" value="1"/>
</dbReference>
<keyword evidence="4" id="KW-1185">Reference proteome</keyword>
<feature type="signal peptide" evidence="2">
    <location>
        <begin position="1"/>
        <end position="21"/>
    </location>
</feature>
<protein>
    <submittedName>
        <fullName evidence="3">Uncharacterized protein</fullName>
    </submittedName>
</protein>
<sequence length="169" mass="17178">MRTRSLALVVPALVLAMGACGQEPAPGPLAATTAPTTAPGTPTAAPAPTSAEPRAKATPARTKAPSRRPAPTRKPALAGPGTNCGFIQPPPKSGPMAVVAVWKGRANCAKAVQIFRTYYRTSTPKQGSAGVATVSGWLCISNTLAETTTSGRFSTCRKGTAEIVADVLP</sequence>
<feature type="compositionally biased region" description="Low complexity" evidence="1">
    <location>
        <begin position="28"/>
        <end position="49"/>
    </location>
</feature>
<accession>A0A7K0BUI0</accession>
<evidence type="ECO:0000313" key="3">
    <source>
        <dbReference type="EMBL" id="MQY04848.1"/>
    </source>
</evidence>